<dbReference type="AlphaFoldDB" id="A0A8I0TPP0"/>
<dbReference type="EMBL" id="JADBGF010000001">
    <property type="protein sequence ID" value="MBE1597020.1"/>
    <property type="molecule type" value="Genomic_DNA"/>
</dbReference>
<sequence length="59" mass="5639">MGAYSSAGCGSSAGVGRFVAGRADPRAPEGALLPLDASTAPYAVASAGSGLVLLVRDSS</sequence>
<accession>A0A8I0TPP0</accession>
<reference evidence="1 2" key="1">
    <citation type="submission" date="2020-10" db="EMBL/GenBank/DDBJ databases">
        <title>Sequencing the genomes of 1000 actinobacteria strains.</title>
        <authorList>
            <person name="Klenk H.-P."/>
        </authorList>
    </citation>
    <scope>NUCLEOTIDE SEQUENCE [LARGE SCALE GENOMIC DNA]</scope>
    <source>
        <strain evidence="1 2">DSM 41803</strain>
    </source>
</reference>
<comment type="caution">
    <text evidence="1">The sequence shown here is derived from an EMBL/GenBank/DDBJ whole genome shotgun (WGS) entry which is preliminary data.</text>
</comment>
<organism evidence="1 2">
    <name type="scientific">Streptomyces stelliscabiei</name>
    <dbReference type="NCBI Taxonomy" id="146820"/>
    <lineage>
        <taxon>Bacteria</taxon>
        <taxon>Bacillati</taxon>
        <taxon>Actinomycetota</taxon>
        <taxon>Actinomycetes</taxon>
        <taxon>Kitasatosporales</taxon>
        <taxon>Streptomycetaceae</taxon>
        <taxon>Streptomyces</taxon>
    </lineage>
</organism>
<protein>
    <submittedName>
        <fullName evidence="1">Uncharacterized protein</fullName>
    </submittedName>
</protein>
<name>A0A8I0TPP0_9ACTN</name>
<evidence type="ECO:0000313" key="2">
    <source>
        <dbReference type="Proteomes" id="UP000629287"/>
    </source>
</evidence>
<gene>
    <name evidence="1" type="ORF">H4687_003149</name>
</gene>
<dbReference type="Proteomes" id="UP000629287">
    <property type="component" value="Unassembled WGS sequence"/>
</dbReference>
<proteinExistence type="predicted"/>
<keyword evidence="2" id="KW-1185">Reference proteome</keyword>
<evidence type="ECO:0000313" key="1">
    <source>
        <dbReference type="EMBL" id="MBE1597020.1"/>
    </source>
</evidence>